<reference evidence="3" key="1">
    <citation type="submission" date="2016-10" db="EMBL/GenBank/DDBJ databases">
        <authorList>
            <person name="Varghese N."/>
            <person name="Submissions S."/>
        </authorList>
    </citation>
    <scope>NUCLEOTIDE SEQUENCE [LARGE SCALE GENOMIC DNA]</scope>
    <source>
        <strain evidence="3">ATCC 700689</strain>
    </source>
</reference>
<dbReference type="Proteomes" id="UP000182894">
    <property type="component" value="Unassembled WGS sequence"/>
</dbReference>
<feature type="domain" description="Nitrile hydratase beta subunit" evidence="1">
    <location>
        <begin position="20"/>
        <end position="113"/>
    </location>
</feature>
<proteinExistence type="predicted"/>
<evidence type="ECO:0000259" key="1">
    <source>
        <dbReference type="Pfam" id="PF02211"/>
    </source>
</evidence>
<dbReference type="Pfam" id="PF02211">
    <property type="entry name" value="NHase_beta_C"/>
    <property type="match status" value="1"/>
</dbReference>
<dbReference type="SUPFAM" id="SSF50090">
    <property type="entry name" value="Electron transport accessory proteins"/>
    <property type="match status" value="1"/>
</dbReference>
<evidence type="ECO:0000313" key="3">
    <source>
        <dbReference type="Proteomes" id="UP000182894"/>
    </source>
</evidence>
<gene>
    <name evidence="2" type="ORF">SAMN05216605_119107</name>
</gene>
<keyword evidence="3" id="KW-1185">Reference proteome</keyword>
<sequence>MAIIPKTHPTYLLDVTSALNERPAFGVGDRVRVLVRFPVGHYRVPIYLRGKKGIVESIIASPYVDNETEGFGHNAGSRLHYYRIAFPMTEIWSDYVGTQTDSVRIEVYETWLEEDAK</sequence>
<dbReference type="STRING" id="89065.SAMN05216605_119107"/>
<dbReference type="InterPro" id="IPR024690">
    <property type="entry name" value="CN_hydtase_beta_dom_C"/>
</dbReference>
<name>A0A1G8PTK6_9PSED</name>
<dbReference type="InterPro" id="IPR008990">
    <property type="entry name" value="Elect_transpt_acc-like_dom_sf"/>
</dbReference>
<dbReference type="OrthoDB" id="3478924at2"/>
<dbReference type="EMBL" id="FNCO01000019">
    <property type="protein sequence ID" value="SDI95834.1"/>
    <property type="molecule type" value="Genomic_DNA"/>
</dbReference>
<dbReference type="RefSeq" id="WP_083370777.1">
    <property type="nucleotide sequence ID" value="NZ_FNCO01000019.1"/>
</dbReference>
<evidence type="ECO:0000313" key="2">
    <source>
        <dbReference type="EMBL" id="SDI95834.1"/>
    </source>
</evidence>
<dbReference type="Gene3D" id="2.30.30.50">
    <property type="match status" value="1"/>
</dbReference>
<organism evidence="2 3">
    <name type="scientific">Pseudomonas abietaniphila</name>
    <dbReference type="NCBI Taxonomy" id="89065"/>
    <lineage>
        <taxon>Bacteria</taxon>
        <taxon>Pseudomonadati</taxon>
        <taxon>Pseudomonadota</taxon>
        <taxon>Gammaproteobacteria</taxon>
        <taxon>Pseudomonadales</taxon>
        <taxon>Pseudomonadaceae</taxon>
        <taxon>Pseudomonas</taxon>
    </lineage>
</organism>
<accession>A0A1G8PTK6</accession>
<dbReference type="AlphaFoldDB" id="A0A1G8PTK6"/>
<protein>
    <submittedName>
        <fullName evidence="2">Nitrile hydratase</fullName>
    </submittedName>
</protein>